<name>A0A0A8ZG44_ARUDO</name>
<protein>
    <submittedName>
        <fullName evidence="2">Uncharacterized protein</fullName>
    </submittedName>
</protein>
<feature type="transmembrane region" description="Helical" evidence="1">
    <location>
        <begin position="20"/>
        <end position="37"/>
    </location>
</feature>
<reference evidence="2" key="1">
    <citation type="submission" date="2014-09" db="EMBL/GenBank/DDBJ databases">
        <authorList>
            <person name="Magalhaes I.L.F."/>
            <person name="Oliveira U."/>
            <person name="Santos F.R."/>
            <person name="Vidigal T.H.D.A."/>
            <person name="Brescovit A.D."/>
            <person name="Santos A.J."/>
        </authorList>
    </citation>
    <scope>NUCLEOTIDE SEQUENCE</scope>
    <source>
        <tissue evidence="2">Shoot tissue taken approximately 20 cm above the soil surface</tissue>
    </source>
</reference>
<keyword evidence="1" id="KW-0472">Membrane</keyword>
<dbReference type="EMBL" id="GBRH01262195">
    <property type="protein sequence ID" value="JAD35700.1"/>
    <property type="molecule type" value="Transcribed_RNA"/>
</dbReference>
<keyword evidence="1" id="KW-0812">Transmembrane</keyword>
<evidence type="ECO:0000313" key="2">
    <source>
        <dbReference type="EMBL" id="JAD35700.1"/>
    </source>
</evidence>
<proteinExistence type="predicted"/>
<dbReference type="AlphaFoldDB" id="A0A0A8ZG44"/>
<evidence type="ECO:0000256" key="1">
    <source>
        <dbReference type="SAM" id="Phobius"/>
    </source>
</evidence>
<organism evidence="2">
    <name type="scientific">Arundo donax</name>
    <name type="common">Giant reed</name>
    <name type="synonym">Donax arundinaceus</name>
    <dbReference type="NCBI Taxonomy" id="35708"/>
    <lineage>
        <taxon>Eukaryota</taxon>
        <taxon>Viridiplantae</taxon>
        <taxon>Streptophyta</taxon>
        <taxon>Embryophyta</taxon>
        <taxon>Tracheophyta</taxon>
        <taxon>Spermatophyta</taxon>
        <taxon>Magnoliopsida</taxon>
        <taxon>Liliopsida</taxon>
        <taxon>Poales</taxon>
        <taxon>Poaceae</taxon>
        <taxon>PACMAD clade</taxon>
        <taxon>Arundinoideae</taxon>
        <taxon>Arundineae</taxon>
        <taxon>Arundo</taxon>
    </lineage>
</organism>
<sequence>MQYRCINKHLTTHSDKNCYLFVPFIWYFLNVVLPHLSRKM</sequence>
<accession>A0A0A8ZG44</accession>
<reference evidence="2" key="2">
    <citation type="journal article" date="2015" name="Data Brief">
        <title>Shoot transcriptome of the giant reed, Arundo donax.</title>
        <authorList>
            <person name="Barrero R.A."/>
            <person name="Guerrero F.D."/>
            <person name="Moolhuijzen P."/>
            <person name="Goolsby J.A."/>
            <person name="Tidwell J."/>
            <person name="Bellgard S.E."/>
            <person name="Bellgard M.I."/>
        </authorList>
    </citation>
    <scope>NUCLEOTIDE SEQUENCE</scope>
    <source>
        <tissue evidence="2">Shoot tissue taken approximately 20 cm above the soil surface</tissue>
    </source>
</reference>
<keyword evidence="1" id="KW-1133">Transmembrane helix</keyword>